<dbReference type="PANTHER" id="PTHR11069:SF23">
    <property type="entry name" value="LYSOSOMAL ACID GLUCOSYLCERAMIDASE"/>
    <property type="match status" value="1"/>
</dbReference>
<dbReference type="Gene3D" id="3.20.20.80">
    <property type="entry name" value="Glycosidases"/>
    <property type="match status" value="1"/>
</dbReference>
<evidence type="ECO:0000259" key="7">
    <source>
        <dbReference type="Pfam" id="PF17189"/>
    </source>
</evidence>
<proteinExistence type="inferred from homology"/>
<keyword evidence="3 4" id="KW-0378">Hydrolase</keyword>
<evidence type="ECO:0000313" key="8">
    <source>
        <dbReference type="EMBL" id="AWA29921.1"/>
    </source>
</evidence>
<dbReference type="KEGG" id="fmg:HYN48_07410"/>
<dbReference type="OrthoDB" id="9806701at2"/>
<dbReference type="GO" id="GO:0016020">
    <property type="term" value="C:membrane"/>
    <property type="evidence" value="ECO:0007669"/>
    <property type="project" value="GOC"/>
</dbReference>
<dbReference type="Pfam" id="PF17189">
    <property type="entry name" value="Glyco_hydro_30C"/>
    <property type="match status" value="1"/>
</dbReference>
<dbReference type="InterPro" id="IPR033452">
    <property type="entry name" value="GH30_C"/>
</dbReference>
<evidence type="ECO:0000256" key="5">
    <source>
        <dbReference type="SAM" id="SignalP"/>
    </source>
</evidence>
<gene>
    <name evidence="8" type="ORF">HYN48_07410</name>
</gene>
<organism evidence="8 9">
    <name type="scientific">Flavobacterium magnum</name>
    <dbReference type="NCBI Taxonomy" id="2162713"/>
    <lineage>
        <taxon>Bacteria</taxon>
        <taxon>Pseudomonadati</taxon>
        <taxon>Bacteroidota</taxon>
        <taxon>Flavobacteriia</taxon>
        <taxon>Flavobacteriales</taxon>
        <taxon>Flavobacteriaceae</taxon>
        <taxon>Flavobacterium</taxon>
    </lineage>
</organism>
<evidence type="ECO:0000256" key="4">
    <source>
        <dbReference type="RuleBase" id="RU361188"/>
    </source>
</evidence>
<protein>
    <submittedName>
        <fullName evidence="8">Glucosylceramidase</fullName>
    </submittedName>
</protein>
<reference evidence="8 9" key="1">
    <citation type="submission" date="2018-04" db="EMBL/GenBank/DDBJ databases">
        <title>Genome sequencing of Flavobacterium sp. HYN0048.</title>
        <authorList>
            <person name="Yi H."/>
            <person name="Baek C."/>
        </authorList>
    </citation>
    <scope>NUCLEOTIDE SEQUENCE [LARGE SCALE GENOMIC DNA]</scope>
    <source>
        <strain evidence="8 9">HYN0048</strain>
    </source>
</reference>
<evidence type="ECO:0000256" key="2">
    <source>
        <dbReference type="ARBA" id="ARBA00022729"/>
    </source>
</evidence>
<dbReference type="Gene3D" id="2.60.40.1180">
    <property type="entry name" value="Golgi alpha-mannosidase II"/>
    <property type="match status" value="1"/>
</dbReference>
<sequence length="469" mass="51913">MKLFRITLIALLLSVAATAQKKSAAMVSSWMTKPDRSMLLQPRPALRFENVRQKMQTIYIDETKTFQQMDGFGYCLTGGSAQLISKMGEKEQQALLDELFGDHGNSISVSYLRVSIGASDLDDHVFSYDDLPEGETDPELAKFSLQHDYRTGLIPLLKKIVAINPTIKIMGSPWSAPVWMKTNGKVKGGSLKPEFYKTYAYYFVNYIQGMQKAGIPIDAVTVQNEPLHPGNTPSMYMEARDQAEFIKSHLGPAFREAGIRTKIVLYDHNCDRPDYPISIMDDPEAKQYVDGSGFHLYGGEITAMTAVHDAHPDKNLYFTEQWNGGPEKFAEDLKSNVGNLVIAATRNWAKTVLQWNLAADPQYRPHTDDGGCTSCLGAITIDGNQVTRNVAYYSMAHAAMLVPAGSRRIASNVIGDLQNVAFVTPDGRKVLIVLNSGPATQTFFIKDSKRWGKAVTATLESGAVASYLW</sequence>
<comment type="similarity">
    <text evidence="1 4">Belongs to the glycosyl hydrolase 30 family.</text>
</comment>
<evidence type="ECO:0000259" key="6">
    <source>
        <dbReference type="Pfam" id="PF02055"/>
    </source>
</evidence>
<evidence type="ECO:0000256" key="3">
    <source>
        <dbReference type="ARBA" id="ARBA00022801"/>
    </source>
</evidence>
<keyword evidence="9" id="KW-1185">Reference proteome</keyword>
<evidence type="ECO:0000313" key="9">
    <source>
        <dbReference type="Proteomes" id="UP000244193"/>
    </source>
</evidence>
<dbReference type="GO" id="GO:0006680">
    <property type="term" value="P:glucosylceramide catabolic process"/>
    <property type="evidence" value="ECO:0007669"/>
    <property type="project" value="TreeGrafter"/>
</dbReference>
<keyword evidence="4" id="KW-0326">Glycosidase</keyword>
<feature type="chain" id="PRO_5015411199" evidence="5">
    <location>
        <begin position="20"/>
        <end position="469"/>
    </location>
</feature>
<keyword evidence="2 5" id="KW-0732">Signal</keyword>
<feature type="domain" description="Glycosyl hydrolase family 30 TIM-barrel" evidence="6">
    <location>
        <begin position="70"/>
        <end position="397"/>
    </location>
</feature>
<feature type="domain" description="Glycosyl hydrolase family 30 beta sandwich" evidence="7">
    <location>
        <begin position="405"/>
        <end position="467"/>
    </location>
</feature>
<dbReference type="Pfam" id="PF02055">
    <property type="entry name" value="Glyco_hydro_30"/>
    <property type="match status" value="1"/>
</dbReference>
<dbReference type="SUPFAM" id="SSF51445">
    <property type="entry name" value="(Trans)glycosidases"/>
    <property type="match status" value="1"/>
</dbReference>
<accession>A0A2S0RFQ7</accession>
<dbReference type="InterPro" id="IPR013780">
    <property type="entry name" value="Glyco_hydro_b"/>
</dbReference>
<dbReference type="RefSeq" id="WP_108370505.1">
    <property type="nucleotide sequence ID" value="NZ_CP028811.1"/>
</dbReference>
<feature type="signal peptide" evidence="5">
    <location>
        <begin position="1"/>
        <end position="19"/>
    </location>
</feature>
<dbReference type="InterPro" id="IPR017853">
    <property type="entry name" value="GH"/>
</dbReference>
<dbReference type="InterPro" id="IPR033453">
    <property type="entry name" value="Glyco_hydro_30_TIM-barrel"/>
</dbReference>
<dbReference type="Proteomes" id="UP000244193">
    <property type="component" value="Chromosome"/>
</dbReference>
<dbReference type="AlphaFoldDB" id="A0A2S0RFQ7"/>
<dbReference type="GO" id="GO:0004348">
    <property type="term" value="F:glucosylceramidase activity"/>
    <property type="evidence" value="ECO:0007669"/>
    <property type="project" value="InterPro"/>
</dbReference>
<dbReference type="PANTHER" id="PTHR11069">
    <property type="entry name" value="GLUCOSYLCERAMIDASE"/>
    <property type="match status" value="1"/>
</dbReference>
<name>A0A2S0RFQ7_9FLAO</name>
<dbReference type="InterPro" id="IPR001139">
    <property type="entry name" value="Glyco_hydro_30"/>
</dbReference>
<dbReference type="EMBL" id="CP028811">
    <property type="protein sequence ID" value="AWA29921.1"/>
    <property type="molecule type" value="Genomic_DNA"/>
</dbReference>
<evidence type="ECO:0000256" key="1">
    <source>
        <dbReference type="ARBA" id="ARBA00005382"/>
    </source>
</evidence>